<evidence type="ECO:0000256" key="6">
    <source>
        <dbReference type="ARBA" id="ARBA00024481"/>
    </source>
</evidence>
<dbReference type="GO" id="GO:0006396">
    <property type="term" value="P:RNA processing"/>
    <property type="evidence" value="ECO:0007669"/>
    <property type="project" value="InterPro"/>
</dbReference>
<dbReference type="GO" id="GO:0005634">
    <property type="term" value="C:nucleus"/>
    <property type="evidence" value="ECO:0007669"/>
    <property type="project" value="TreeGrafter"/>
</dbReference>
<comment type="caution">
    <text evidence="13">The sequence shown here is derived from an EMBL/GenBank/DDBJ whole genome shotgun (WGS) entry which is preliminary data.</text>
</comment>
<dbReference type="AlphaFoldDB" id="A0AAE1GQN8"/>
<dbReference type="GO" id="GO:0005524">
    <property type="term" value="F:ATP binding"/>
    <property type="evidence" value="ECO:0007669"/>
    <property type="project" value="UniProtKB-KW"/>
</dbReference>
<organism evidence="13 14">
    <name type="scientific">Frankliniella fusca</name>
    <dbReference type="NCBI Taxonomy" id="407009"/>
    <lineage>
        <taxon>Eukaryota</taxon>
        <taxon>Metazoa</taxon>
        <taxon>Ecdysozoa</taxon>
        <taxon>Arthropoda</taxon>
        <taxon>Hexapoda</taxon>
        <taxon>Insecta</taxon>
        <taxon>Pterygota</taxon>
        <taxon>Neoptera</taxon>
        <taxon>Paraneoptera</taxon>
        <taxon>Thysanoptera</taxon>
        <taxon>Terebrantia</taxon>
        <taxon>Thripoidea</taxon>
        <taxon>Thripidae</taxon>
        <taxon>Frankliniella</taxon>
    </lineage>
</organism>
<dbReference type="NCBIfam" id="TIGR03399">
    <property type="entry name" value="RNA_3prim_cycl"/>
    <property type="match status" value="1"/>
</dbReference>
<feature type="domain" description="RNA 3'-terminal phosphate cyclase insert" evidence="12">
    <location>
        <begin position="202"/>
        <end position="304"/>
    </location>
</feature>
<keyword evidence="10" id="KW-0067">ATP-binding</keyword>
<dbReference type="Gene3D" id="3.65.10.20">
    <property type="entry name" value="RNA 3'-terminal phosphate cyclase domain"/>
    <property type="match status" value="1"/>
</dbReference>
<dbReference type="InterPro" id="IPR023797">
    <property type="entry name" value="RNA3'_phos_cyclase_dom"/>
</dbReference>
<dbReference type="PROSITE" id="PS01287">
    <property type="entry name" value="RTC"/>
    <property type="match status" value="1"/>
</dbReference>
<dbReference type="Pfam" id="PF05189">
    <property type="entry name" value="RTC_insert"/>
    <property type="match status" value="1"/>
</dbReference>
<feature type="binding site" evidence="10">
    <location>
        <position position="122"/>
    </location>
    <ligand>
        <name>ATP</name>
        <dbReference type="ChEBI" id="CHEBI:30616"/>
    </ligand>
</feature>
<evidence type="ECO:0000313" key="14">
    <source>
        <dbReference type="Proteomes" id="UP001219518"/>
    </source>
</evidence>
<protein>
    <recommendedName>
        <fullName evidence="3">RNA 3'-terminal phosphate cyclase</fullName>
        <ecNumber evidence="2">6.5.1.4</ecNumber>
    </recommendedName>
    <alternativeName>
        <fullName evidence="7">RNA terminal phosphate cyclase domain-containing protein 1</fullName>
    </alternativeName>
</protein>
<keyword evidence="5 10" id="KW-0547">Nucleotide-binding</keyword>
<evidence type="ECO:0000256" key="7">
    <source>
        <dbReference type="ARBA" id="ARBA00032543"/>
    </source>
</evidence>
<dbReference type="PIRSF" id="PIRSF005378">
    <property type="entry name" value="RNA3'_term_phos_cycl_euk"/>
    <property type="match status" value="1"/>
</dbReference>
<dbReference type="GO" id="GO:0003963">
    <property type="term" value="F:RNA-3'-phosphate cyclase activity"/>
    <property type="evidence" value="ECO:0007669"/>
    <property type="project" value="UniProtKB-EC"/>
</dbReference>
<name>A0AAE1GQN8_9NEOP</name>
<dbReference type="InterPro" id="IPR013792">
    <property type="entry name" value="RNA3'P_cycl/enolpyr_Trfase_a/b"/>
</dbReference>
<evidence type="ECO:0000256" key="1">
    <source>
        <dbReference type="ARBA" id="ARBA00009206"/>
    </source>
</evidence>
<feature type="active site" description="Tele-AMP-histidine intermediate" evidence="9">
    <location>
        <position position="338"/>
    </location>
</feature>
<dbReference type="InterPro" id="IPR020719">
    <property type="entry name" value="RNA3'_term_phos_cycl-like_CS"/>
</dbReference>
<evidence type="ECO:0000259" key="11">
    <source>
        <dbReference type="Pfam" id="PF01137"/>
    </source>
</evidence>
<feature type="domain" description="RNA 3'-terminal phosphate cyclase" evidence="11">
    <location>
        <begin position="31"/>
        <end position="356"/>
    </location>
</feature>
<dbReference type="SUPFAM" id="SSF55205">
    <property type="entry name" value="EPT/RTPC-like"/>
    <property type="match status" value="2"/>
</dbReference>
<dbReference type="EC" id="6.5.1.4" evidence="2"/>
<evidence type="ECO:0000313" key="13">
    <source>
        <dbReference type="EMBL" id="KAK3907183.1"/>
    </source>
</evidence>
<evidence type="ECO:0000256" key="9">
    <source>
        <dbReference type="PIRSR" id="PIRSR005378-1"/>
    </source>
</evidence>
<evidence type="ECO:0000256" key="5">
    <source>
        <dbReference type="ARBA" id="ARBA00022741"/>
    </source>
</evidence>
<evidence type="ECO:0000256" key="3">
    <source>
        <dbReference type="ARBA" id="ARBA00021428"/>
    </source>
</evidence>
<proteinExistence type="inferred from homology"/>
<feature type="non-terminal residue" evidence="13">
    <location>
        <position position="1"/>
    </location>
</feature>
<dbReference type="Pfam" id="PF01137">
    <property type="entry name" value="RTC"/>
    <property type="match status" value="1"/>
</dbReference>
<evidence type="ECO:0000256" key="10">
    <source>
        <dbReference type="PIRSR" id="PIRSR005378-2"/>
    </source>
</evidence>
<dbReference type="InterPro" id="IPR037136">
    <property type="entry name" value="RNA3'_phos_cyclase_dom_sf"/>
</dbReference>
<dbReference type="FunFam" id="3.30.360.20:FF:000002">
    <property type="entry name" value="RNA terminal phosphate cyclase-like 1"/>
    <property type="match status" value="1"/>
</dbReference>
<dbReference type="InterPro" id="IPR013791">
    <property type="entry name" value="RNA3'-term_phos_cycl_insert"/>
</dbReference>
<comment type="function">
    <text evidence="8">Catalyzes the conversion of 3'-phosphate to a 2',3'-cyclic phosphodiester at the end of RNA. The mechanism of action of the enzyme occurs in 3 steps: (A) adenylation of the enzyme by ATP; (B) transfer of adenylate to an RNA-N3'P to produce RNA-N3'PP5'A; (C) and attack of the adjacent 2'-hydroxyl on the 3'-phosphorus in the diester linkage to produce the cyclic end product. Likely functions in some aspects of cellular RNA processing. Function plays an important role in regulating axon regeneration by inhibiting central nervous system (CNS) axon regeneration following optic nerve injury.</text>
</comment>
<dbReference type="EMBL" id="JAHWGI010000001">
    <property type="protein sequence ID" value="KAK3907183.1"/>
    <property type="molecule type" value="Genomic_DNA"/>
</dbReference>
<reference evidence="13" key="2">
    <citation type="journal article" date="2023" name="BMC Genomics">
        <title>Pest status, molecular evolution, and epigenetic factors derived from the genome assembly of Frankliniella fusca, a thysanopteran phytovirus vector.</title>
        <authorList>
            <person name="Catto M.A."/>
            <person name="Labadie P.E."/>
            <person name="Jacobson A.L."/>
            <person name="Kennedy G.G."/>
            <person name="Srinivasan R."/>
            <person name="Hunt B.G."/>
        </authorList>
    </citation>
    <scope>NUCLEOTIDE SEQUENCE</scope>
    <source>
        <strain evidence="13">PL_HMW_Pooled</strain>
    </source>
</reference>
<feature type="binding site" evidence="10">
    <location>
        <begin position="312"/>
        <end position="316"/>
    </location>
    <ligand>
        <name>ATP</name>
        <dbReference type="ChEBI" id="CHEBI:30616"/>
    </ligand>
</feature>
<evidence type="ECO:0000259" key="12">
    <source>
        <dbReference type="Pfam" id="PF05189"/>
    </source>
</evidence>
<comment type="similarity">
    <text evidence="1">Belongs to the RNA 3'-terminal cyclase family. Type 1 subfamily.</text>
</comment>
<dbReference type="Proteomes" id="UP001219518">
    <property type="component" value="Unassembled WGS sequence"/>
</dbReference>
<keyword evidence="4" id="KW-0436">Ligase</keyword>
<dbReference type="PANTHER" id="PTHR11096:SF0">
    <property type="entry name" value="RNA 3'-TERMINAL PHOSPHATE CYCLASE"/>
    <property type="match status" value="1"/>
</dbReference>
<evidence type="ECO:0000256" key="4">
    <source>
        <dbReference type="ARBA" id="ARBA00022598"/>
    </source>
</evidence>
<keyword evidence="14" id="KW-1185">Reference proteome</keyword>
<dbReference type="InterPro" id="IPR036553">
    <property type="entry name" value="RPTC_insert"/>
</dbReference>
<gene>
    <name evidence="13" type="ORF">KUF71_000103</name>
</gene>
<dbReference type="SUPFAM" id="SSF52913">
    <property type="entry name" value="RNA 3'-terminal phosphate cyclase, RPTC, insert domain"/>
    <property type="match status" value="1"/>
</dbReference>
<dbReference type="InterPro" id="IPR000228">
    <property type="entry name" value="RNA3'_term_phos_cyc"/>
</dbReference>
<evidence type="ECO:0000256" key="2">
    <source>
        <dbReference type="ARBA" id="ARBA00012725"/>
    </source>
</evidence>
<dbReference type="Gene3D" id="3.30.360.20">
    <property type="entry name" value="RNA 3'-terminal phosphate cyclase, insert domain"/>
    <property type="match status" value="1"/>
</dbReference>
<evidence type="ECO:0000256" key="8">
    <source>
        <dbReference type="ARBA" id="ARBA00045867"/>
    </source>
</evidence>
<comment type="catalytic activity">
    <reaction evidence="6">
        <text>a 3'-end 3'-phospho-ribonucleotide-RNA + ATP = a 3'-end 2',3'-cyclophospho-ribonucleotide-RNA + AMP + diphosphate</text>
        <dbReference type="Rhea" id="RHEA:23976"/>
        <dbReference type="Rhea" id="RHEA-COMP:10463"/>
        <dbReference type="Rhea" id="RHEA-COMP:10464"/>
        <dbReference type="ChEBI" id="CHEBI:30616"/>
        <dbReference type="ChEBI" id="CHEBI:33019"/>
        <dbReference type="ChEBI" id="CHEBI:83062"/>
        <dbReference type="ChEBI" id="CHEBI:83064"/>
        <dbReference type="ChEBI" id="CHEBI:456215"/>
        <dbReference type="EC" id="6.5.1.4"/>
    </reaction>
</comment>
<dbReference type="PANTHER" id="PTHR11096">
    <property type="entry name" value="RNA 3' TERMINAL PHOSPHATE CYCLASE"/>
    <property type="match status" value="1"/>
</dbReference>
<accession>A0AAE1GQN8</accession>
<sequence length="383" mass="40694">RLITSVLSRLRPLCSSRVMEPQQVDIDGSVLEGGGQILRMAVSLSAIQKIPIRVKNIRAGRDKPGLRAQHLKGLEVARDISGGKLWGSSLHSTEIVFHPNDLLGGKFSADTETAGSVSLLIQVILPCALFAPSPVHLTLKGGTNADMAPQIDYTVTVFKKILEKFGGNFEGCIEKRGYFPRGGGLVTMRIDPVSQLKPVTLLDPGQVTRVWGRAFVAGNIPVQEGKKMADFCQGAIKSALGNIPVEIIGYKESPHQAVGNGSGVNLFAETSTGCILGGSSLGKRNLNVEEVSSQAVGELLDAIKVGACVDSHSQDQIIILMALAAGKSNIMCGPITLHTKTAIHIAEILTKAQFHIEECQDGRNIVSCEGIAMKAAAGLPMEY</sequence>
<dbReference type="InterPro" id="IPR017770">
    <property type="entry name" value="RNA3'_term_phos_cyc_type_1"/>
</dbReference>
<reference evidence="13" key="1">
    <citation type="submission" date="2021-07" db="EMBL/GenBank/DDBJ databases">
        <authorList>
            <person name="Catto M.A."/>
            <person name="Jacobson A."/>
            <person name="Kennedy G."/>
            <person name="Labadie P."/>
            <person name="Hunt B.G."/>
            <person name="Srinivasan R."/>
        </authorList>
    </citation>
    <scope>NUCLEOTIDE SEQUENCE</scope>
    <source>
        <strain evidence="13">PL_HMW_Pooled</strain>
        <tissue evidence="13">Head</tissue>
    </source>
</reference>